<dbReference type="GO" id="GO:0004521">
    <property type="term" value="F:RNA endonuclease activity"/>
    <property type="evidence" value="ECO:0007669"/>
    <property type="project" value="TreeGrafter"/>
</dbReference>
<gene>
    <name evidence="1" type="ORF">C0V82_25515</name>
</gene>
<keyword evidence="1" id="KW-0378">Hydrolase</keyword>
<protein>
    <submittedName>
        <fullName evidence="1">mRNA-degrading endonuclease</fullName>
    </submittedName>
</protein>
<sequence>MVRDAKGSYQPDLGDLVYINCDPKAGTEQGGRRPALVMFVKAVTAGTGLAAVVPITNQVKGGPLEVRVPAGCKITGVALPEHIRSVDWIERRMEFVSKAPQSFVDDVRRIIVLMMGGEG</sequence>
<geneLocation type="plasmid" evidence="1 2">
    <name>unnamed2</name>
</geneLocation>
<keyword evidence="1" id="KW-0614">Plasmid</keyword>
<dbReference type="EMBL" id="CP025614">
    <property type="protein sequence ID" value="AUN33773.1"/>
    <property type="molecule type" value="Genomic_DNA"/>
</dbReference>
<dbReference type="InterPro" id="IPR003477">
    <property type="entry name" value="PemK-like"/>
</dbReference>
<proteinExistence type="predicted"/>
<keyword evidence="1" id="KW-0540">Nuclease</keyword>
<accession>A0A2K9NL60</accession>
<organism evidence="1 2">
    <name type="scientific">Niveispirillum cyanobacteriorum</name>
    <dbReference type="NCBI Taxonomy" id="1612173"/>
    <lineage>
        <taxon>Bacteria</taxon>
        <taxon>Pseudomonadati</taxon>
        <taxon>Pseudomonadota</taxon>
        <taxon>Alphaproteobacteria</taxon>
        <taxon>Rhodospirillales</taxon>
        <taxon>Azospirillaceae</taxon>
        <taxon>Niveispirillum</taxon>
    </lineage>
</organism>
<dbReference type="InterPro" id="IPR011067">
    <property type="entry name" value="Plasmid_toxin/cell-grow_inhib"/>
</dbReference>
<dbReference type="Pfam" id="PF02452">
    <property type="entry name" value="PemK_toxin"/>
    <property type="match status" value="1"/>
</dbReference>
<reference evidence="1 2" key="1">
    <citation type="submission" date="2017-12" db="EMBL/GenBank/DDBJ databases">
        <title>Genomes of bacteria within cyanobacterial aggregates.</title>
        <authorList>
            <person name="Cai H."/>
        </authorList>
    </citation>
    <scope>NUCLEOTIDE SEQUENCE [LARGE SCALE GENOMIC DNA]</scope>
    <source>
        <strain evidence="1 2">TH16</strain>
        <plasmid evidence="1 2">unnamed2</plasmid>
    </source>
</reference>
<name>A0A2K9NL60_9PROT</name>
<dbReference type="PANTHER" id="PTHR33988">
    <property type="entry name" value="ENDORIBONUCLEASE MAZF-RELATED"/>
    <property type="match status" value="1"/>
</dbReference>
<dbReference type="GO" id="GO:0003677">
    <property type="term" value="F:DNA binding"/>
    <property type="evidence" value="ECO:0007669"/>
    <property type="project" value="InterPro"/>
</dbReference>
<dbReference type="AlphaFoldDB" id="A0A2K9NL60"/>
<evidence type="ECO:0000313" key="2">
    <source>
        <dbReference type="Proteomes" id="UP000234752"/>
    </source>
</evidence>
<dbReference type="Proteomes" id="UP000234752">
    <property type="component" value="Plasmid unnamed2"/>
</dbReference>
<dbReference type="PANTHER" id="PTHR33988:SF3">
    <property type="entry name" value="ENDORIBONUCLEASE TOXIN CHPB-RELATED"/>
    <property type="match status" value="1"/>
</dbReference>
<dbReference type="GO" id="GO:0006402">
    <property type="term" value="P:mRNA catabolic process"/>
    <property type="evidence" value="ECO:0007669"/>
    <property type="project" value="TreeGrafter"/>
</dbReference>
<dbReference type="GO" id="GO:0016075">
    <property type="term" value="P:rRNA catabolic process"/>
    <property type="evidence" value="ECO:0007669"/>
    <property type="project" value="TreeGrafter"/>
</dbReference>
<dbReference type="OrthoDB" id="9808744at2"/>
<dbReference type="KEGG" id="ncb:C0V82_25515"/>
<dbReference type="RefSeq" id="WP_102115276.1">
    <property type="nucleotide sequence ID" value="NZ_BMGN01000009.1"/>
</dbReference>
<keyword evidence="1" id="KW-0255">Endonuclease</keyword>
<evidence type="ECO:0000313" key="1">
    <source>
        <dbReference type="EMBL" id="AUN33773.1"/>
    </source>
</evidence>
<dbReference type="Gene3D" id="2.30.30.110">
    <property type="match status" value="1"/>
</dbReference>
<dbReference type="SUPFAM" id="SSF50118">
    <property type="entry name" value="Cell growth inhibitor/plasmid maintenance toxic component"/>
    <property type="match status" value="1"/>
</dbReference>
<keyword evidence="2" id="KW-1185">Reference proteome</keyword>